<sequence>MTDHLRDVPEPIAERARVIIQLAENTDAIHVADILAPWVREDPETFVQVMIAIALMADKDRRIKHAHAAYVRGERTPTVVNLEREYQRNRVRKTRDVKRHQEEGGAA</sequence>
<comment type="caution">
    <text evidence="1">The sequence shown here is derived from an EMBL/GenBank/DDBJ whole genome shotgun (WGS) entry which is preliminary data.</text>
</comment>
<dbReference type="EMBL" id="JBHRWI010000016">
    <property type="protein sequence ID" value="MFC3510954.1"/>
    <property type="molecule type" value="Genomic_DNA"/>
</dbReference>
<protein>
    <submittedName>
        <fullName evidence="1">Uncharacterized protein</fullName>
    </submittedName>
</protein>
<gene>
    <name evidence="1" type="ORF">ACFORO_12330</name>
</gene>
<organism evidence="1 2">
    <name type="scientific">Amycolatopsis halotolerans</name>
    <dbReference type="NCBI Taxonomy" id="330083"/>
    <lineage>
        <taxon>Bacteria</taxon>
        <taxon>Bacillati</taxon>
        <taxon>Actinomycetota</taxon>
        <taxon>Actinomycetes</taxon>
        <taxon>Pseudonocardiales</taxon>
        <taxon>Pseudonocardiaceae</taxon>
        <taxon>Amycolatopsis</taxon>
    </lineage>
</organism>
<reference evidence="2" key="1">
    <citation type="journal article" date="2019" name="Int. J. Syst. Evol. Microbiol.">
        <title>The Global Catalogue of Microorganisms (GCM) 10K type strain sequencing project: providing services to taxonomists for standard genome sequencing and annotation.</title>
        <authorList>
            <consortium name="The Broad Institute Genomics Platform"/>
            <consortium name="The Broad Institute Genome Sequencing Center for Infectious Disease"/>
            <person name="Wu L."/>
            <person name="Ma J."/>
        </authorList>
    </citation>
    <scope>NUCLEOTIDE SEQUENCE [LARGE SCALE GENOMIC DNA]</scope>
    <source>
        <strain evidence="2">CGMCC 4.7682</strain>
    </source>
</reference>
<keyword evidence="2" id="KW-1185">Reference proteome</keyword>
<accession>A0ABV7QGF5</accession>
<evidence type="ECO:0000313" key="1">
    <source>
        <dbReference type="EMBL" id="MFC3510954.1"/>
    </source>
</evidence>
<dbReference type="Proteomes" id="UP001595764">
    <property type="component" value="Unassembled WGS sequence"/>
</dbReference>
<evidence type="ECO:0000313" key="2">
    <source>
        <dbReference type="Proteomes" id="UP001595764"/>
    </source>
</evidence>
<proteinExistence type="predicted"/>
<name>A0ABV7QGF5_9PSEU</name>
<dbReference type="RefSeq" id="WP_377870014.1">
    <property type="nucleotide sequence ID" value="NZ_JBHMAY010000017.1"/>
</dbReference>